<reference key="1">
    <citation type="submission" date="2010-11" db="EMBL/GenBank/DDBJ databases">
        <title>The complete genome of Leadbetterella byssophila DSM 17132.</title>
        <authorList>
            <consortium name="US DOE Joint Genome Institute (JGI-PGF)"/>
            <person name="Lucas S."/>
            <person name="Copeland A."/>
            <person name="Lapidus A."/>
            <person name="Glavina del Rio T."/>
            <person name="Dalin E."/>
            <person name="Tice H."/>
            <person name="Bruce D."/>
            <person name="Goodwin L."/>
            <person name="Pitluck S."/>
            <person name="Kyrpides N."/>
            <person name="Mavromatis K."/>
            <person name="Ivanova N."/>
            <person name="Teshima H."/>
            <person name="Brettin T."/>
            <person name="Detter J.C."/>
            <person name="Han C."/>
            <person name="Tapia R."/>
            <person name="Land M."/>
            <person name="Hauser L."/>
            <person name="Markowitz V."/>
            <person name="Cheng J.-F."/>
            <person name="Hugenholtz P."/>
            <person name="Woyke T."/>
            <person name="Wu D."/>
            <person name="Tindall B."/>
            <person name="Pomrenke H.G."/>
            <person name="Brambilla E."/>
            <person name="Klenk H.-P."/>
            <person name="Eisen J.A."/>
        </authorList>
    </citation>
    <scope>NUCLEOTIDE SEQUENCE [LARGE SCALE GENOMIC DNA]</scope>
    <source>
        <strain>DSM 17132</strain>
    </source>
</reference>
<dbReference type="KEGG" id="lby:Lbys_1509"/>
<proteinExistence type="predicted"/>
<organism evidence="2 3">
    <name type="scientific">Leadbetterella byssophila (strain DSM 17132 / JCM 16389 / KACC 11308 / NBRC 106382 / 4M15)</name>
    <dbReference type="NCBI Taxonomy" id="649349"/>
    <lineage>
        <taxon>Bacteria</taxon>
        <taxon>Pseudomonadati</taxon>
        <taxon>Bacteroidota</taxon>
        <taxon>Cytophagia</taxon>
        <taxon>Cytophagales</taxon>
        <taxon>Leadbetterellaceae</taxon>
        <taxon>Leadbetterella</taxon>
    </lineage>
</organism>
<dbReference type="InterPro" id="IPR029039">
    <property type="entry name" value="Flavoprotein-like_sf"/>
</dbReference>
<dbReference type="Gene3D" id="3.40.50.360">
    <property type="match status" value="1"/>
</dbReference>
<accession>E4RXI7</accession>
<evidence type="ECO:0000313" key="2">
    <source>
        <dbReference type="EMBL" id="ADQ17222.1"/>
    </source>
</evidence>
<evidence type="ECO:0000313" key="3">
    <source>
        <dbReference type="Proteomes" id="UP000007435"/>
    </source>
</evidence>
<keyword evidence="1" id="KW-1133">Transmembrane helix</keyword>
<keyword evidence="3" id="KW-1185">Reference proteome</keyword>
<dbReference type="AlphaFoldDB" id="E4RXI7"/>
<dbReference type="eggNOG" id="COG0716">
    <property type="taxonomic scope" value="Bacteria"/>
</dbReference>
<evidence type="ECO:0008006" key="4">
    <source>
        <dbReference type="Google" id="ProtNLM"/>
    </source>
</evidence>
<dbReference type="Proteomes" id="UP000007435">
    <property type="component" value="Chromosome"/>
</dbReference>
<dbReference type="OrthoDB" id="4547866at2"/>
<gene>
    <name evidence="2" type="ordered locus">Lbys_1509</name>
</gene>
<dbReference type="EMBL" id="CP002305">
    <property type="protein sequence ID" value="ADQ17222.1"/>
    <property type="molecule type" value="Genomic_DNA"/>
</dbReference>
<keyword evidence="1" id="KW-0812">Transmembrane</keyword>
<sequence>MNVLVVYYTQSGQLKEIADNLVRPLEKHNIVWYKIEPEKDYPFPWNGEEFFGAFPEAFGQKTIPLKPIPEEILNQKFDLILFHYQVWFLSPSIPITSFVKSEGGKKLLSSAPVVTISATRNMWIKAQEKLKVLLKAAGATLVGNIALVDKAGNLVSVVTIVDWLFSGVKRKYLGVLPMPGVSEEDIKGAERFGDVIGKHLEGGTLSSLQSDLVKEGAVHISSFLLSVDQKGNKIFSKWLSIIEKNPKKRKFLLKLFNVYVVLALYVVSPIVFLFHYLTYPFWRSLFLKEKAYYQSV</sequence>
<reference evidence="2 3" key="2">
    <citation type="journal article" date="2011" name="Stand. Genomic Sci.">
        <title>Complete genome sequence of Leadbetterella byssophila type strain (4M15).</title>
        <authorList>
            <person name="Abt B."/>
            <person name="Teshima H."/>
            <person name="Lucas S."/>
            <person name="Lapidus A."/>
            <person name="Del Rio T.G."/>
            <person name="Nolan M."/>
            <person name="Tice H."/>
            <person name="Cheng J.F."/>
            <person name="Pitluck S."/>
            <person name="Liolios K."/>
            <person name="Pagani I."/>
            <person name="Ivanova N."/>
            <person name="Mavromatis K."/>
            <person name="Pati A."/>
            <person name="Tapia R."/>
            <person name="Han C."/>
            <person name="Goodwin L."/>
            <person name="Chen A."/>
            <person name="Palaniappan K."/>
            <person name="Land M."/>
            <person name="Hauser L."/>
            <person name="Chang Y.J."/>
            <person name="Jeffries C.D."/>
            <person name="Rohde M."/>
            <person name="Goker M."/>
            <person name="Tindall B.J."/>
            <person name="Detter J.C."/>
            <person name="Woyke T."/>
            <person name="Bristow J."/>
            <person name="Eisen J.A."/>
            <person name="Markowitz V."/>
            <person name="Hugenholtz P."/>
            <person name="Klenk H.P."/>
            <person name="Kyrpides N.C."/>
        </authorList>
    </citation>
    <scope>NUCLEOTIDE SEQUENCE [LARGE SCALE GENOMIC DNA]</scope>
    <source>
        <strain evidence="3">DSM 17132 / JCM 16389 / KACC 11308 / NBRC 106382 / 4M15</strain>
    </source>
</reference>
<dbReference type="SUPFAM" id="SSF52218">
    <property type="entry name" value="Flavoproteins"/>
    <property type="match status" value="1"/>
</dbReference>
<evidence type="ECO:0000256" key="1">
    <source>
        <dbReference type="SAM" id="Phobius"/>
    </source>
</evidence>
<dbReference type="HOGENOM" id="CLU_923775_0_0_10"/>
<dbReference type="RefSeq" id="WP_013408271.1">
    <property type="nucleotide sequence ID" value="NC_014655.1"/>
</dbReference>
<dbReference type="STRING" id="649349.Lbys_1509"/>
<name>E4RXI7_LEAB4</name>
<protein>
    <recommendedName>
        <fullName evidence="4">Dialkylresorcinol condensing enzyme DarA</fullName>
    </recommendedName>
</protein>
<keyword evidence="1" id="KW-0472">Membrane</keyword>
<feature type="transmembrane region" description="Helical" evidence="1">
    <location>
        <begin position="256"/>
        <end position="277"/>
    </location>
</feature>